<keyword evidence="5" id="KW-1185">Reference proteome</keyword>
<dbReference type="InterPro" id="IPR004038">
    <property type="entry name" value="Ribosomal_eL8/eL30/eS12/Gad45"/>
</dbReference>
<sequence>MVVIKRAKKSLESINSSFQLVMLYKQTLKMIRQDKTKLIILTNNCPALRIPEIEFCAVLAHISVHRCSAKDIESGTVSGKY</sequence>
<protein>
    <submittedName>
        <fullName evidence="4">60S ribosomal protein L30</fullName>
    </submittedName>
</protein>
<accession>A0AA41NFJ8</accession>
<evidence type="ECO:0000259" key="3">
    <source>
        <dbReference type="Pfam" id="PF01248"/>
    </source>
</evidence>
<comment type="caution">
    <text evidence="4">The sequence shown here is derived from an EMBL/GenBank/DDBJ whole genome shotgun (WGS) entry which is preliminary data.</text>
</comment>
<dbReference type="PANTHER" id="PTHR11449">
    <property type="entry name" value="RIBOSOMAL PROTEIN L30"/>
    <property type="match status" value="1"/>
</dbReference>
<evidence type="ECO:0000313" key="5">
    <source>
        <dbReference type="Proteomes" id="UP001166674"/>
    </source>
</evidence>
<dbReference type="Gene3D" id="3.30.1330.30">
    <property type="match status" value="1"/>
</dbReference>
<dbReference type="GO" id="GO:0003723">
    <property type="term" value="F:RNA binding"/>
    <property type="evidence" value="ECO:0007669"/>
    <property type="project" value="InterPro"/>
</dbReference>
<feature type="domain" description="Ribosomal protein eL8/eL30/eS12/Gadd45" evidence="3">
    <location>
        <begin position="8"/>
        <end position="80"/>
    </location>
</feature>
<dbReference type="InterPro" id="IPR029064">
    <property type="entry name" value="Ribosomal_eL30-like_sf"/>
</dbReference>
<organism evidence="4 5">
    <name type="scientific">Sciurus carolinensis</name>
    <name type="common">Eastern gray squirrel</name>
    <dbReference type="NCBI Taxonomy" id="30640"/>
    <lineage>
        <taxon>Eukaryota</taxon>
        <taxon>Metazoa</taxon>
        <taxon>Chordata</taxon>
        <taxon>Craniata</taxon>
        <taxon>Vertebrata</taxon>
        <taxon>Euteleostomi</taxon>
        <taxon>Mammalia</taxon>
        <taxon>Eutheria</taxon>
        <taxon>Euarchontoglires</taxon>
        <taxon>Glires</taxon>
        <taxon>Rodentia</taxon>
        <taxon>Sciuromorpha</taxon>
        <taxon>Sciuridae</taxon>
        <taxon>Sciurinae</taxon>
        <taxon>Sciurini</taxon>
        <taxon>Sciurus</taxon>
    </lineage>
</organism>
<evidence type="ECO:0000313" key="4">
    <source>
        <dbReference type="EMBL" id="MBZ3889461.1"/>
    </source>
</evidence>
<dbReference type="EMBL" id="JAATJV010431800">
    <property type="protein sequence ID" value="MBZ3889461.1"/>
    <property type="molecule type" value="Genomic_DNA"/>
</dbReference>
<keyword evidence="1 4" id="KW-0689">Ribosomal protein</keyword>
<keyword evidence="2" id="KW-0687">Ribonucleoprotein</keyword>
<reference evidence="4" key="1">
    <citation type="submission" date="2020-03" db="EMBL/GenBank/DDBJ databases">
        <title>Studies in the Genomics of Life Span.</title>
        <authorList>
            <person name="Glass D."/>
        </authorList>
    </citation>
    <scope>NUCLEOTIDE SEQUENCE</scope>
    <source>
        <strain evidence="4">SUZIE</strain>
        <tissue evidence="4">Muscle</tissue>
    </source>
</reference>
<evidence type="ECO:0000256" key="1">
    <source>
        <dbReference type="ARBA" id="ARBA00022980"/>
    </source>
</evidence>
<dbReference type="GO" id="GO:0005840">
    <property type="term" value="C:ribosome"/>
    <property type="evidence" value="ECO:0007669"/>
    <property type="project" value="UniProtKB-KW"/>
</dbReference>
<evidence type="ECO:0000256" key="2">
    <source>
        <dbReference type="ARBA" id="ARBA00023274"/>
    </source>
</evidence>
<dbReference type="SUPFAM" id="SSF55315">
    <property type="entry name" value="L30e-like"/>
    <property type="match status" value="1"/>
</dbReference>
<dbReference type="GO" id="GO:1990904">
    <property type="term" value="C:ribonucleoprotein complex"/>
    <property type="evidence" value="ECO:0007669"/>
    <property type="project" value="UniProtKB-KW"/>
</dbReference>
<name>A0AA41NFJ8_SCICA</name>
<proteinExistence type="predicted"/>
<dbReference type="InterPro" id="IPR039109">
    <property type="entry name" value="Ribosomal_eL30-like"/>
</dbReference>
<gene>
    <name evidence="4" type="ORF">SUZIE_203065</name>
</gene>
<dbReference type="AlphaFoldDB" id="A0AA41NFJ8"/>
<dbReference type="Proteomes" id="UP001166674">
    <property type="component" value="Unassembled WGS sequence"/>
</dbReference>
<dbReference type="Pfam" id="PF01248">
    <property type="entry name" value="Ribosomal_L7Ae"/>
    <property type="match status" value="1"/>
</dbReference>